<dbReference type="Proteomes" id="UP001155220">
    <property type="component" value="Unassembled WGS sequence"/>
</dbReference>
<accession>A0A9X2KG50</accession>
<name>A0A9X2KG50_9HYPH</name>
<keyword evidence="2" id="KW-1185">Reference proteome</keyword>
<gene>
    <name evidence="1" type="ORF">MJ956_12230</name>
</gene>
<proteinExistence type="predicted"/>
<evidence type="ECO:0000313" key="1">
    <source>
        <dbReference type="EMBL" id="MCP3055900.1"/>
    </source>
</evidence>
<sequence>MEHVAAFMLLVGCSGDASVCREIPVPVPAYESLEECQKDLVLEMRLSGSTERRVLGACKAVDEEVFEQSASIDWAVSRNGELLITFDAEPQMVASR</sequence>
<organism evidence="1 2">
    <name type="scientific">Aurantimonas marianensis</name>
    <dbReference type="NCBI Taxonomy" id="2920428"/>
    <lineage>
        <taxon>Bacteria</taxon>
        <taxon>Pseudomonadati</taxon>
        <taxon>Pseudomonadota</taxon>
        <taxon>Alphaproteobacteria</taxon>
        <taxon>Hyphomicrobiales</taxon>
        <taxon>Aurantimonadaceae</taxon>
        <taxon>Aurantimonas</taxon>
    </lineage>
</organism>
<evidence type="ECO:0000313" key="2">
    <source>
        <dbReference type="Proteomes" id="UP001155220"/>
    </source>
</evidence>
<protein>
    <submittedName>
        <fullName evidence="1">Uncharacterized protein</fullName>
    </submittedName>
</protein>
<reference evidence="1" key="1">
    <citation type="submission" date="2022-03" db="EMBL/GenBank/DDBJ databases">
        <title>Aurantimonas Liuensis sp. Nov., isolated from the hadal seawater of the Mariana Trench.</title>
        <authorList>
            <person name="Liu R."/>
        </authorList>
    </citation>
    <scope>NUCLEOTIDE SEQUENCE</scope>
    <source>
        <strain evidence="1">LRZ36</strain>
    </source>
</reference>
<comment type="caution">
    <text evidence="1">The sequence shown here is derived from an EMBL/GenBank/DDBJ whole genome shotgun (WGS) entry which is preliminary data.</text>
</comment>
<dbReference type="EMBL" id="JALHBS010000070">
    <property type="protein sequence ID" value="MCP3055900.1"/>
    <property type="molecule type" value="Genomic_DNA"/>
</dbReference>
<dbReference type="AlphaFoldDB" id="A0A9X2KG50"/>
<dbReference type="RefSeq" id="WP_253964735.1">
    <property type="nucleotide sequence ID" value="NZ_JALHBS010000070.1"/>
</dbReference>